<dbReference type="SUPFAM" id="SSF48452">
    <property type="entry name" value="TPR-like"/>
    <property type="match status" value="1"/>
</dbReference>
<reference evidence="4 5" key="1">
    <citation type="submission" date="2020-04" db="EMBL/GenBank/DDBJ databases">
        <title>Genome sequence of Altibacter aquimarinus strain ALE3EI.</title>
        <authorList>
            <person name="Oh H.-M."/>
            <person name="Jang D."/>
        </authorList>
    </citation>
    <scope>NUCLEOTIDE SEQUENCE [LARGE SCALE GENOMIC DNA]</scope>
    <source>
        <strain evidence="4 5">ALE3EI</strain>
    </source>
</reference>
<keyword evidence="1" id="KW-0998">Cell outer membrane</keyword>
<dbReference type="InterPro" id="IPR039426">
    <property type="entry name" value="TonB-dep_rcpt-like"/>
</dbReference>
<dbReference type="AlphaFoldDB" id="A0A7G8PXU0"/>
<keyword evidence="1" id="KW-0812">Transmembrane</keyword>
<accession>A0A7G8PXU0</accession>
<feature type="signal peptide" evidence="2">
    <location>
        <begin position="1"/>
        <end position="22"/>
    </location>
</feature>
<name>A0A7G8PXU0_9FLAO</name>
<dbReference type="PANTHER" id="PTHR30069">
    <property type="entry name" value="TONB-DEPENDENT OUTER MEMBRANE RECEPTOR"/>
    <property type="match status" value="1"/>
</dbReference>
<dbReference type="Proteomes" id="UP000515514">
    <property type="component" value="Chromosome"/>
</dbReference>
<keyword evidence="1" id="KW-0813">Transport</keyword>
<keyword evidence="1" id="KW-1134">Transmembrane beta strand</keyword>
<evidence type="ECO:0000259" key="3">
    <source>
        <dbReference type="Pfam" id="PF07715"/>
    </source>
</evidence>
<dbReference type="Pfam" id="PF13715">
    <property type="entry name" value="CarbopepD_reg_2"/>
    <property type="match status" value="1"/>
</dbReference>
<keyword evidence="2" id="KW-0732">Signal</keyword>
<keyword evidence="5" id="KW-1185">Reference proteome</keyword>
<dbReference type="InterPro" id="IPR012910">
    <property type="entry name" value="Plug_dom"/>
</dbReference>
<evidence type="ECO:0000313" key="5">
    <source>
        <dbReference type="Proteomes" id="UP000515514"/>
    </source>
</evidence>
<dbReference type="PANTHER" id="PTHR30069:SF28">
    <property type="entry name" value="TONB-DEPENDENT RECEPTOR YNCD-RELATED"/>
    <property type="match status" value="1"/>
</dbReference>
<evidence type="ECO:0000256" key="2">
    <source>
        <dbReference type="SAM" id="SignalP"/>
    </source>
</evidence>
<proteinExistence type="inferred from homology"/>
<dbReference type="KEGG" id="alti:ALE3EI_2629"/>
<dbReference type="GO" id="GO:0009279">
    <property type="term" value="C:cell outer membrane"/>
    <property type="evidence" value="ECO:0007669"/>
    <property type="project" value="UniProtKB-SubCell"/>
</dbReference>
<feature type="domain" description="TonB-dependent receptor plug" evidence="3">
    <location>
        <begin position="115"/>
        <end position="236"/>
    </location>
</feature>
<dbReference type="InterPro" id="IPR037066">
    <property type="entry name" value="Plug_dom_sf"/>
</dbReference>
<organism evidence="4 5">
    <name type="scientific">Constantimarinum furrinae</name>
    <dbReference type="NCBI Taxonomy" id="2562285"/>
    <lineage>
        <taxon>Bacteria</taxon>
        <taxon>Pseudomonadati</taxon>
        <taxon>Bacteroidota</taxon>
        <taxon>Flavobacteriia</taxon>
        <taxon>Flavobacteriales</taxon>
        <taxon>Flavobacteriaceae</taxon>
        <taxon>Altibacter/Constantimarinum group</taxon>
        <taxon>Constantimarinum</taxon>
    </lineage>
</organism>
<dbReference type="Pfam" id="PF07715">
    <property type="entry name" value="Plug"/>
    <property type="match status" value="1"/>
</dbReference>
<dbReference type="PROSITE" id="PS52016">
    <property type="entry name" value="TONB_DEPENDENT_REC_3"/>
    <property type="match status" value="1"/>
</dbReference>
<keyword evidence="1" id="KW-0472">Membrane</keyword>
<dbReference type="RefSeq" id="WP_186989422.1">
    <property type="nucleotide sequence ID" value="NZ_CP052909.1"/>
</dbReference>
<feature type="chain" id="PRO_5028808557" evidence="2">
    <location>
        <begin position="23"/>
        <end position="574"/>
    </location>
</feature>
<evidence type="ECO:0000313" key="4">
    <source>
        <dbReference type="EMBL" id="QNJ99156.1"/>
    </source>
</evidence>
<sequence length="574" mass="63214">MKTLITSLLCLLVFQLSGQTFTVSGTVTDSNNMPLLGANISISGTKTGVQTDYDGNFSIAGKKGQELVFSFVGMKPFKMEITKTESVEVVLEEKAEALDPIVIGVYGIPKDYKRRPYAVTEISGTEIENKPQADVSRALVGKIPGAQITATSGVSGSGTNFTIRSMSSITGSNQPLFVIDGMPINTSTNAQGGFEGGVTVVSSRIMDIDPNNIKKVKVLKGLSAAVLYGEQGRNGVVLITTKTGDFSDQELAPELPYGERILEEQERLRTKLANERTAVEQGYKSPFQSSVITIINSVKKYETYLKEQERYGSNPAFYIDVYNRFKKADSQLASKILEGFVNVNANKRQLLKVLAFKLEEEGRFDLAVSLYKKIHKNHPNDPSAIRDLALAMQATDQSDVADELLKSAIAIGDSRVKNSSQQSFSSVLRTELANMLSSEEIQNKKEIRKQYTTADLRIVMDWNRPEIDLNMIVVDPNLEEISLENPKSSSGGIMLGNHGASMGPETFLLEHIQSGSYYIKVGEGPENAHELRGDVFVKLTIFRNFGKPDQTREIQVIKVTNIEDNHLMERIAVL</sequence>
<evidence type="ECO:0000256" key="1">
    <source>
        <dbReference type="PROSITE-ProRule" id="PRU01360"/>
    </source>
</evidence>
<comment type="subcellular location">
    <subcellularLocation>
        <location evidence="1">Cell outer membrane</location>
        <topology evidence="1">Multi-pass membrane protein</topology>
    </subcellularLocation>
</comment>
<dbReference type="Gene3D" id="2.170.130.10">
    <property type="entry name" value="TonB-dependent receptor, plug domain"/>
    <property type="match status" value="1"/>
</dbReference>
<dbReference type="SUPFAM" id="SSF49464">
    <property type="entry name" value="Carboxypeptidase regulatory domain-like"/>
    <property type="match status" value="1"/>
</dbReference>
<dbReference type="InterPro" id="IPR011990">
    <property type="entry name" value="TPR-like_helical_dom_sf"/>
</dbReference>
<gene>
    <name evidence="4" type="ORF">ALE3EI_2629</name>
</gene>
<dbReference type="Gene3D" id="2.60.40.1120">
    <property type="entry name" value="Carboxypeptidase-like, regulatory domain"/>
    <property type="match status" value="1"/>
</dbReference>
<protein>
    <submittedName>
        <fullName evidence="4">TonB-dependent Receptor</fullName>
    </submittedName>
</protein>
<dbReference type="SUPFAM" id="SSF56935">
    <property type="entry name" value="Porins"/>
    <property type="match status" value="1"/>
</dbReference>
<dbReference type="Gene3D" id="1.25.40.10">
    <property type="entry name" value="Tetratricopeptide repeat domain"/>
    <property type="match status" value="1"/>
</dbReference>
<dbReference type="GO" id="GO:0015344">
    <property type="term" value="F:siderophore uptake transmembrane transporter activity"/>
    <property type="evidence" value="ECO:0007669"/>
    <property type="project" value="TreeGrafter"/>
</dbReference>
<keyword evidence="4" id="KW-0675">Receptor</keyword>
<dbReference type="GO" id="GO:0044718">
    <property type="term" value="P:siderophore transmembrane transport"/>
    <property type="evidence" value="ECO:0007669"/>
    <property type="project" value="TreeGrafter"/>
</dbReference>
<comment type="similarity">
    <text evidence="1">Belongs to the TonB-dependent receptor family.</text>
</comment>
<dbReference type="EMBL" id="CP052909">
    <property type="protein sequence ID" value="QNJ99156.1"/>
    <property type="molecule type" value="Genomic_DNA"/>
</dbReference>
<dbReference type="InterPro" id="IPR008969">
    <property type="entry name" value="CarboxyPept-like_regulatory"/>
</dbReference>